<dbReference type="Proteomes" id="UP000787419">
    <property type="component" value="Unassembled WGS sequence"/>
</dbReference>
<organism evidence="1 2">
    <name type="scientific">Prevotella nigrescens</name>
    <dbReference type="NCBI Taxonomy" id="28133"/>
    <lineage>
        <taxon>Bacteria</taxon>
        <taxon>Pseudomonadati</taxon>
        <taxon>Bacteroidota</taxon>
        <taxon>Bacteroidia</taxon>
        <taxon>Bacteroidales</taxon>
        <taxon>Prevotellaceae</taxon>
        <taxon>Prevotella</taxon>
    </lineage>
</organism>
<proteinExistence type="predicted"/>
<dbReference type="AlphaFoldDB" id="A0A9D5X307"/>
<name>A0A9D5X307_9BACT</name>
<dbReference type="EMBL" id="JABZTM010000087">
    <property type="protein sequence ID" value="MBF1447311.1"/>
    <property type="molecule type" value="Genomic_DNA"/>
</dbReference>
<evidence type="ECO:0000313" key="2">
    <source>
        <dbReference type="Proteomes" id="UP000787419"/>
    </source>
</evidence>
<gene>
    <name evidence="1" type="ORF">HXN55_08030</name>
</gene>
<evidence type="ECO:0000313" key="1">
    <source>
        <dbReference type="EMBL" id="MBF1447311.1"/>
    </source>
</evidence>
<protein>
    <submittedName>
        <fullName evidence="1">Uncharacterized protein</fullName>
    </submittedName>
</protein>
<reference evidence="1" key="1">
    <citation type="submission" date="2020-04" db="EMBL/GenBank/DDBJ databases">
        <title>Deep metagenomics examines the oral microbiome during advanced dental caries in children, revealing novel taxa and co-occurrences with host molecules.</title>
        <authorList>
            <person name="Baker J.L."/>
            <person name="Morton J.T."/>
            <person name="Dinis M."/>
            <person name="Alvarez R."/>
            <person name="Tran N.C."/>
            <person name="Knight R."/>
            <person name="Edlund A."/>
        </authorList>
    </citation>
    <scope>NUCLEOTIDE SEQUENCE</scope>
    <source>
        <strain evidence="1">JCVI_32_bin.50</strain>
    </source>
</reference>
<accession>A0A9D5X307</accession>
<dbReference type="RefSeq" id="WP_219403616.1">
    <property type="nucleotide sequence ID" value="NZ_JABZTM010000087.1"/>
</dbReference>
<sequence>MEKIVNRQKRDKGDKRRNISFIFSFTSLSTLFREYENGHLSSILNGGNVVNAVRHGMPCIRFQ</sequence>
<comment type="caution">
    <text evidence="1">The sequence shown here is derived from an EMBL/GenBank/DDBJ whole genome shotgun (WGS) entry which is preliminary data.</text>
</comment>